<organism evidence="5 6">
    <name type="scientific">Kineosporia corallincola</name>
    <dbReference type="NCBI Taxonomy" id="2835133"/>
    <lineage>
        <taxon>Bacteria</taxon>
        <taxon>Bacillati</taxon>
        <taxon>Actinomycetota</taxon>
        <taxon>Actinomycetes</taxon>
        <taxon>Kineosporiales</taxon>
        <taxon>Kineosporiaceae</taxon>
        <taxon>Kineosporia</taxon>
    </lineage>
</organism>
<evidence type="ECO:0000313" key="6">
    <source>
        <dbReference type="Proteomes" id="UP001197247"/>
    </source>
</evidence>
<feature type="transmembrane region" description="Helical" evidence="2">
    <location>
        <begin position="96"/>
        <end position="117"/>
    </location>
</feature>
<dbReference type="SUPFAM" id="SSF55073">
    <property type="entry name" value="Nucleotide cyclase"/>
    <property type="match status" value="1"/>
</dbReference>
<dbReference type="InterPro" id="IPR000160">
    <property type="entry name" value="GGDEF_dom"/>
</dbReference>
<keyword evidence="6" id="KW-1185">Reference proteome</keyword>
<dbReference type="RefSeq" id="WP_214157907.1">
    <property type="nucleotide sequence ID" value="NZ_JAHBAY010000009.1"/>
</dbReference>
<feature type="transmembrane region" description="Helical" evidence="2">
    <location>
        <begin position="224"/>
        <end position="245"/>
    </location>
</feature>
<feature type="transmembrane region" description="Helical" evidence="2">
    <location>
        <begin position="161"/>
        <end position="183"/>
    </location>
</feature>
<reference evidence="5 6" key="1">
    <citation type="submission" date="2021-05" db="EMBL/GenBank/DDBJ databases">
        <title>Kineosporia and Streptomyces sp. nov. two new marine actinobacteria isolated from Coral.</title>
        <authorList>
            <person name="Buangrab K."/>
            <person name="Sutthacheep M."/>
            <person name="Yeemin T."/>
            <person name="Harunari E."/>
            <person name="Igarashi Y."/>
            <person name="Kanchanasin P."/>
            <person name="Tanasupawat S."/>
            <person name="Phongsopitanun W."/>
        </authorList>
    </citation>
    <scope>NUCLEOTIDE SEQUENCE [LARGE SCALE GENOMIC DNA]</scope>
    <source>
        <strain evidence="5 6">J2-2</strain>
    </source>
</reference>
<evidence type="ECO:0000256" key="1">
    <source>
        <dbReference type="SAM" id="MobiDB-lite"/>
    </source>
</evidence>
<dbReference type="InterPro" id="IPR035919">
    <property type="entry name" value="EAL_sf"/>
</dbReference>
<comment type="caution">
    <text evidence="5">The sequence shown here is derived from an EMBL/GenBank/DDBJ whole genome shotgun (WGS) entry which is preliminary data.</text>
</comment>
<feature type="transmembrane region" description="Helical" evidence="2">
    <location>
        <begin position="195"/>
        <end position="217"/>
    </location>
</feature>
<feature type="transmembrane region" description="Helical" evidence="2">
    <location>
        <begin position="39"/>
        <end position="57"/>
    </location>
</feature>
<evidence type="ECO:0000259" key="3">
    <source>
        <dbReference type="PROSITE" id="PS50883"/>
    </source>
</evidence>
<dbReference type="Gene3D" id="3.30.70.270">
    <property type="match status" value="1"/>
</dbReference>
<dbReference type="Gene3D" id="3.20.20.450">
    <property type="entry name" value="EAL domain"/>
    <property type="match status" value="1"/>
</dbReference>
<dbReference type="PROSITE" id="PS50883">
    <property type="entry name" value="EAL"/>
    <property type="match status" value="1"/>
</dbReference>
<dbReference type="SMART" id="SM00052">
    <property type="entry name" value="EAL"/>
    <property type="match status" value="1"/>
</dbReference>
<name>A0ABS5TKB4_9ACTN</name>
<dbReference type="NCBIfam" id="TIGR00254">
    <property type="entry name" value="GGDEF"/>
    <property type="match status" value="1"/>
</dbReference>
<evidence type="ECO:0000256" key="2">
    <source>
        <dbReference type="SAM" id="Phobius"/>
    </source>
</evidence>
<dbReference type="Pfam" id="PF00563">
    <property type="entry name" value="EAL"/>
    <property type="match status" value="1"/>
</dbReference>
<feature type="region of interest" description="Disordered" evidence="1">
    <location>
        <begin position="1"/>
        <end position="32"/>
    </location>
</feature>
<evidence type="ECO:0000259" key="4">
    <source>
        <dbReference type="PROSITE" id="PS50887"/>
    </source>
</evidence>
<feature type="transmembrane region" description="Helical" evidence="2">
    <location>
        <begin position="63"/>
        <end position="84"/>
    </location>
</feature>
<feature type="domain" description="EAL" evidence="3">
    <location>
        <begin position="515"/>
        <end position="768"/>
    </location>
</feature>
<dbReference type="InterPro" id="IPR029787">
    <property type="entry name" value="Nucleotide_cyclase"/>
</dbReference>
<gene>
    <name evidence="5" type="ORF">KIH74_21560</name>
</gene>
<dbReference type="PANTHER" id="PTHR33121">
    <property type="entry name" value="CYCLIC DI-GMP PHOSPHODIESTERASE PDEF"/>
    <property type="match status" value="1"/>
</dbReference>
<keyword evidence="2" id="KW-0812">Transmembrane</keyword>
<feature type="transmembrane region" description="Helical" evidence="2">
    <location>
        <begin position="129"/>
        <end position="149"/>
    </location>
</feature>
<accession>A0ABS5TKB4</accession>
<dbReference type="InterPro" id="IPR043128">
    <property type="entry name" value="Rev_trsase/Diguanyl_cyclase"/>
</dbReference>
<dbReference type="EMBL" id="JAHBAY010000009">
    <property type="protein sequence ID" value="MBT0771540.1"/>
    <property type="molecule type" value="Genomic_DNA"/>
</dbReference>
<proteinExistence type="predicted"/>
<keyword evidence="2" id="KW-0472">Membrane</keyword>
<dbReference type="CDD" id="cd01948">
    <property type="entry name" value="EAL"/>
    <property type="match status" value="1"/>
</dbReference>
<feature type="domain" description="GGDEF" evidence="4">
    <location>
        <begin position="379"/>
        <end position="510"/>
    </location>
</feature>
<evidence type="ECO:0000313" key="5">
    <source>
        <dbReference type="EMBL" id="MBT0771540.1"/>
    </source>
</evidence>
<protein>
    <submittedName>
        <fullName evidence="5">Bifunctional diguanylate cyclase/phosphodiesterase</fullName>
    </submittedName>
</protein>
<feature type="compositionally biased region" description="Pro residues" evidence="1">
    <location>
        <begin position="17"/>
        <end position="30"/>
    </location>
</feature>
<feature type="transmembrane region" description="Helical" evidence="2">
    <location>
        <begin position="251"/>
        <end position="269"/>
    </location>
</feature>
<dbReference type="Pfam" id="PF00990">
    <property type="entry name" value="GGDEF"/>
    <property type="match status" value="1"/>
</dbReference>
<sequence>MGRQNTPADAARALPGPENPEGPEPGPEPGPARARRLRVVAGALLIGLTLLYCATFWHRTQDYSAIADGVLANAIGVLGAVVAFGRAALVRHRRVLFTVLGLIQAGHVIAACVQEFHVRGLDPPPDPSWADAGFLSVDVLIVVALVAQAWPQLRAMSQGTLLDFCLGVLSCAGVCSVLILQPALDTQDTAGPGGLTLLAYPVLDLVQLSLIVGIVTLRTGFFEWTWFWLTAGVLTTCSADVVNLYTHSEFGFSPTFHALYTAAVTMMAMPAVHADRHEMRRNPQPVSSNLILRNLFSVVGVLVLVYGCLMPQRLPAYAIVLALATLLTAARRAAVGLSALRSLAQTQRQAYTDELTQLFNRRHFDDQMQRVLTGRSPDAPMAVMVMDLNGFKAINDTFGHHIGDEVLRQMATRVSQELRRGDLAARLGGDEFGVLLPGCDAEGATVVASRVLAAVEQPLTLDGETHHAGGSIGIAVFPGHGIEMATLVRHADDAMYHSKISHRGVTVYDERAHQRNRSTLNVQHALDRHELVVHYQPQYHLLDGTMSGVEALVRWNHPERGLLYPDAFLPFFEKSALMAELTVEVLAVALADRETWTASGRELDLSINLPPTALLNPDLVPEVSRLLGRAGHGAKGVVFEITENAMMFDIERAQRTLAELRALGLELSLDDYGTGYCSLTYLRDLPLHEIKIDRSFVGRLAPGTPDADIVASTLDLAHRRGLRAVAEGVENAEAWELLRDMRCDLAQGYLMSRPVPLADLLALPVRAAHVSASLAAHEVSN</sequence>
<dbReference type="PROSITE" id="PS50887">
    <property type="entry name" value="GGDEF"/>
    <property type="match status" value="1"/>
</dbReference>
<dbReference type="CDD" id="cd01949">
    <property type="entry name" value="GGDEF"/>
    <property type="match status" value="1"/>
</dbReference>
<dbReference type="SUPFAM" id="SSF141868">
    <property type="entry name" value="EAL domain-like"/>
    <property type="match status" value="1"/>
</dbReference>
<dbReference type="InterPro" id="IPR050706">
    <property type="entry name" value="Cyclic-di-GMP_PDE-like"/>
</dbReference>
<feature type="transmembrane region" description="Helical" evidence="2">
    <location>
        <begin position="290"/>
        <end position="309"/>
    </location>
</feature>
<dbReference type="PANTHER" id="PTHR33121:SF79">
    <property type="entry name" value="CYCLIC DI-GMP PHOSPHODIESTERASE PDED-RELATED"/>
    <property type="match status" value="1"/>
</dbReference>
<dbReference type="InterPro" id="IPR001633">
    <property type="entry name" value="EAL_dom"/>
</dbReference>
<keyword evidence="2" id="KW-1133">Transmembrane helix</keyword>
<dbReference type="Proteomes" id="UP001197247">
    <property type="component" value="Unassembled WGS sequence"/>
</dbReference>
<dbReference type="SMART" id="SM00267">
    <property type="entry name" value="GGDEF"/>
    <property type="match status" value="1"/>
</dbReference>